<dbReference type="EMBL" id="JH767138">
    <property type="protein sequence ID" value="EQC39676.1"/>
    <property type="molecule type" value="Genomic_DNA"/>
</dbReference>
<dbReference type="VEuPathDB" id="FungiDB:SDRG_03105"/>
<feature type="compositionally biased region" description="Low complexity" evidence="1">
    <location>
        <begin position="109"/>
        <end position="125"/>
    </location>
</feature>
<name>T0QYB2_SAPDV</name>
<proteinExistence type="predicted"/>
<feature type="chain" id="PRO_5004570120" description="Secreted protein" evidence="2">
    <location>
        <begin position="18"/>
        <end position="177"/>
    </location>
</feature>
<evidence type="ECO:0000313" key="3">
    <source>
        <dbReference type="EMBL" id="EQC39676.1"/>
    </source>
</evidence>
<feature type="region of interest" description="Disordered" evidence="1">
    <location>
        <begin position="105"/>
        <end position="125"/>
    </location>
</feature>
<gene>
    <name evidence="3" type="ORF">SDRG_03105</name>
</gene>
<organism evidence="3 4">
    <name type="scientific">Saprolegnia diclina (strain VS20)</name>
    <dbReference type="NCBI Taxonomy" id="1156394"/>
    <lineage>
        <taxon>Eukaryota</taxon>
        <taxon>Sar</taxon>
        <taxon>Stramenopiles</taxon>
        <taxon>Oomycota</taxon>
        <taxon>Saprolegniomycetes</taxon>
        <taxon>Saprolegniales</taxon>
        <taxon>Saprolegniaceae</taxon>
        <taxon>Saprolegnia</taxon>
    </lineage>
</organism>
<dbReference type="OrthoDB" id="79018at2759"/>
<evidence type="ECO:0000256" key="2">
    <source>
        <dbReference type="SAM" id="SignalP"/>
    </source>
</evidence>
<reference evidence="3 4" key="1">
    <citation type="submission" date="2012-04" db="EMBL/GenBank/DDBJ databases">
        <title>The Genome Sequence of Saprolegnia declina VS20.</title>
        <authorList>
            <consortium name="The Broad Institute Genome Sequencing Platform"/>
            <person name="Russ C."/>
            <person name="Nusbaum C."/>
            <person name="Tyler B."/>
            <person name="van West P."/>
            <person name="Dieguez-Uribeondo J."/>
            <person name="de Bruijn I."/>
            <person name="Tripathy S."/>
            <person name="Jiang R."/>
            <person name="Young S.K."/>
            <person name="Zeng Q."/>
            <person name="Gargeya S."/>
            <person name="Fitzgerald M."/>
            <person name="Haas B."/>
            <person name="Abouelleil A."/>
            <person name="Alvarado L."/>
            <person name="Arachchi H.M."/>
            <person name="Berlin A."/>
            <person name="Chapman S.B."/>
            <person name="Goldberg J."/>
            <person name="Griggs A."/>
            <person name="Gujja S."/>
            <person name="Hansen M."/>
            <person name="Howarth C."/>
            <person name="Imamovic A."/>
            <person name="Larimer J."/>
            <person name="McCowen C."/>
            <person name="Montmayeur A."/>
            <person name="Murphy C."/>
            <person name="Neiman D."/>
            <person name="Pearson M."/>
            <person name="Priest M."/>
            <person name="Roberts A."/>
            <person name="Saif S."/>
            <person name="Shea T."/>
            <person name="Sisk P."/>
            <person name="Sykes S."/>
            <person name="Wortman J."/>
            <person name="Nusbaum C."/>
            <person name="Birren B."/>
        </authorList>
    </citation>
    <scope>NUCLEOTIDE SEQUENCE [LARGE SCALE GENOMIC DNA]</scope>
    <source>
        <strain evidence="3 4">VS20</strain>
    </source>
</reference>
<accession>T0QYB2</accession>
<protein>
    <recommendedName>
        <fullName evidence="5">Secreted protein</fullName>
    </recommendedName>
</protein>
<feature type="signal peptide" evidence="2">
    <location>
        <begin position="1"/>
        <end position="17"/>
    </location>
</feature>
<keyword evidence="4" id="KW-1185">Reference proteome</keyword>
<dbReference type="RefSeq" id="XP_008606948.1">
    <property type="nucleotide sequence ID" value="XM_008608726.1"/>
</dbReference>
<dbReference type="InParanoid" id="T0QYB2"/>
<evidence type="ECO:0008006" key="5">
    <source>
        <dbReference type="Google" id="ProtNLM"/>
    </source>
</evidence>
<evidence type="ECO:0000256" key="1">
    <source>
        <dbReference type="SAM" id="MobiDB-lite"/>
    </source>
</evidence>
<dbReference type="Proteomes" id="UP000030762">
    <property type="component" value="Unassembled WGS sequence"/>
</dbReference>
<keyword evidence="2" id="KW-0732">Signal</keyword>
<dbReference type="AlphaFoldDB" id="T0QYB2"/>
<sequence length="177" mass="17990">MLRSTLLLALALSSVSAATVEVCNAEQTKSWTTFLQTPVDASCTNGNAAITLPTQFFSGNTTDCPNQTCFTFLENKLAALPMCSVNGSSTDLHAAFSKAKAACSNGGKTTNSTTAPTNSTTAPTNVTTVPVVTTDATITTVSPTTKKPTTTTPAPSGVSATTLSVVAATATLAATMW</sequence>
<evidence type="ECO:0000313" key="4">
    <source>
        <dbReference type="Proteomes" id="UP000030762"/>
    </source>
</evidence>
<dbReference type="GeneID" id="19943832"/>
<dbReference type="OMA" id="TKSWTTF"/>